<evidence type="ECO:0000256" key="1">
    <source>
        <dbReference type="SAM" id="SignalP"/>
    </source>
</evidence>
<dbReference type="AlphaFoldDB" id="A0A1J0A860"/>
<dbReference type="OrthoDB" id="2339326at2"/>
<dbReference type="Pfam" id="PF13731">
    <property type="entry name" value="WxL"/>
    <property type="match status" value="1"/>
</dbReference>
<evidence type="ECO:0000313" key="4">
    <source>
        <dbReference type="Proteomes" id="UP000191200"/>
    </source>
</evidence>
<protein>
    <recommendedName>
        <fullName evidence="2">WxL domain-containing protein</fullName>
    </recommendedName>
</protein>
<name>A0A1J0A860_9ENTE</name>
<keyword evidence="4" id="KW-1185">Reference proteome</keyword>
<feature type="domain" description="WxL" evidence="2">
    <location>
        <begin position="36"/>
        <end position="258"/>
    </location>
</feature>
<feature type="chain" id="PRO_5039641716" description="WxL domain-containing protein" evidence="1">
    <location>
        <begin position="26"/>
        <end position="264"/>
    </location>
</feature>
<organism evidence="3 4">
    <name type="scientific">Vagococcus teuberi</name>
    <dbReference type="NCBI Taxonomy" id="519472"/>
    <lineage>
        <taxon>Bacteria</taxon>
        <taxon>Bacillati</taxon>
        <taxon>Bacillota</taxon>
        <taxon>Bacilli</taxon>
        <taxon>Lactobacillales</taxon>
        <taxon>Enterococcaceae</taxon>
        <taxon>Vagococcus</taxon>
    </lineage>
</organism>
<dbReference type="Proteomes" id="UP000191200">
    <property type="component" value="Chromosome"/>
</dbReference>
<sequence length="264" mass="27843">MKKNIYLSSLLVLGTLFSVSQLTVAEEAQGLNKAGTANVQITAGSDVITPPSTDPYPSTGPMLPVKDLGITSATDLYFDAISLTSTTTTRDALYVKSTGTPITNIGVVDNTDISKDDTVYTPGYSVTDRRGTGAGWNLTLTLGDFIEQNVASDDTEHTLKGAQLSFPEITPNTTKDASHSVAPTSFAKTFDAGGTAKVLMSAAKDQGMGLWEARYNSRALELSDGSTTEKKPIQLSVPGNNYAGQYQATLTWNLSDSPAAPTAE</sequence>
<evidence type="ECO:0000259" key="2">
    <source>
        <dbReference type="Pfam" id="PF13731"/>
    </source>
</evidence>
<keyword evidence="1" id="KW-0732">Signal</keyword>
<proteinExistence type="predicted"/>
<feature type="signal peptide" evidence="1">
    <location>
        <begin position="1"/>
        <end position="25"/>
    </location>
</feature>
<dbReference type="RefSeq" id="WP_071457717.1">
    <property type="nucleotide sequence ID" value="NZ_CP017267.1"/>
</dbReference>
<accession>A0A1J0A860</accession>
<dbReference type="KEGG" id="vte:BHY08_09985"/>
<gene>
    <name evidence="3" type="ORF">BHY08_09985</name>
</gene>
<evidence type="ECO:0000313" key="3">
    <source>
        <dbReference type="EMBL" id="APB32109.1"/>
    </source>
</evidence>
<reference evidence="3 4" key="1">
    <citation type="submission" date="2016-09" db="EMBL/GenBank/DDBJ databases">
        <title>Vagococcus teuberi sp. nov., isolated from the Malian artisanal sour milk fene.</title>
        <authorList>
            <person name="Wullschleger S."/>
            <person name="Seifert C."/>
            <person name="Baumgartner S."/>
            <person name="Lacroix C."/>
            <person name="Bonfoh B."/>
            <person name="Stevens M.J."/>
            <person name="Meile L."/>
        </authorList>
    </citation>
    <scope>NUCLEOTIDE SEQUENCE [LARGE SCALE GENOMIC DNA]</scope>
    <source>
        <strain evidence="3 4">DSM 21459</strain>
    </source>
</reference>
<dbReference type="EMBL" id="CP017267">
    <property type="protein sequence ID" value="APB32109.1"/>
    <property type="molecule type" value="Genomic_DNA"/>
</dbReference>
<dbReference type="InterPro" id="IPR027994">
    <property type="entry name" value="WxL_dom"/>
</dbReference>
<dbReference type="STRING" id="519472.BHY08_09985"/>